<organism evidence="1 2">
    <name type="scientific">Pedobacter ginsenosidimutans</name>
    <dbReference type="NCBI Taxonomy" id="687842"/>
    <lineage>
        <taxon>Bacteria</taxon>
        <taxon>Pseudomonadati</taxon>
        <taxon>Bacteroidota</taxon>
        <taxon>Sphingobacteriia</taxon>
        <taxon>Sphingobacteriales</taxon>
        <taxon>Sphingobacteriaceae</taxon>
        <taxon>Pedobacter</taxon>
    </lineage>
</organism>
<accession>A0A0T5VL75</accession>
<name>A0A0T5VL75_9SPHI</name>
<protein>
    <recommendedName>
        <fullName evidence="3">Bacteriocin-protection protein</fullName>
    </recommendedName>
</protein>
<evidence type="ECO:0000313" key="2">
    <source>
        <dbReference type="Proteomes" id="UP000051950"/>
    </source>
</evidence>
<dbReference type="Proteomes" id="UP000051950">
    <property type="component" value="Unassembled WGS sequence"/>
</dbReference>
<proteinExistence type="predicted"/>
<sequence>MEEIKNGVKAFYARTQADWRQWLAENHEKEASVWLIIYKKDASANSLPHSNAVDEALCYGWIDSLTMKRDEESRYQFFSKRKPKSNWSAINKNKALHMIAQGLMSNAGLQSIETAKANGMWDALNDVENLIVPDDLKKEFESNKLAQTHWEKFPRSSKKAILKWISEAKRTETRATRISETVRLAGENVRVK</sequence>
<keyword evidence="2" id="KW-1185">Reference proteome</keyword>
<comment type="caution">
    <text evidence="1">The sequence shown here is derived from an EMBL/GenBank/DDBJ whole genome shotgun (WGS) entry which is preliminary data.</text>
</comment>
<dbReference type="EMBL" id="LMZQ01000015">
    <property type="protein sequence ID" value="KRT14618.1"/>
    <property type="molecule type" value="Genomic_DNA"/>
</dbReference>
<dbReference type="RefSeq" id="WP_057933721.1">
    <property type="nucleotide sequence ID" value="NZ_LMZQ01000015.1"/>
</dbReference>
<dbReference type="OrthoDB" id="9796999at2"/>
<reference evidence="1 2" key="1">
    <citation type="submission" date="2015-11" db="EMBL/GenBank/DDBJ databases">
        <title>Sequence of Pedobacter ginsenosidimutans.</title>
        <authorList>
            <person name="Carson E."/>
            <person name="Keyser V."/>
            <person name="Newman J."/>
            <person name="Miller J."/>
        </authorList>
    </citation>
    <scope>NUCLEOTIDE SEQUENCE [LARGE SCALE GENOMIC DNA]</scope>
    <source>
        <strain evidence="1 2">KACC 14530</strain>
    </source>
</reference>
<evidence type="ECO:0000313" key="1">
    <source>
        <dbReference type="EMBL" id="KRT14618.1"/>
    </source>
</evidence>
<dbReference type="AlphaFoldDB" id="A0A0T5VL75"/>
<gene>
    <name evidence="1" type="ORF">ASU31_18280</name>
</gene>
<evidence type="ECO:0008006" key="3">
    <source>
        <dbReference type="Google" id="ProtNLM"/>
    </source>
</evidence>
<dbReference type="Pfam" id="PF13376">
    <property type="entry name" value="OmdA"/>
    <property type="match status" value="1"/>
</dbReference>
<dbReference type="STRING" id="687842.ASU31_18280"/>